<evidence type="ECO:0000256" key="2">
    <source>
        <dbReference type="ARBA" id="ARBA00005695"/>
    </source>
</evidence>
<dbReference type="PROSITE" id="PS51318">
    <property type="entry name" value="TAT"/>
    <property type="match status" value="1"/>
</dbReference>
<dbReference type="SUPFAM" id="SSF53850">
    <property type="entry name" value="Periplasmic binding protein-like II"/>
    <property type="match status" value="1"/>
</dbReference>
<keyword evidence="6" id="KW-1185">Reference proteome</keyword>
<evidence type="ECO:0000256" key="1">
    <source>
        <dbReference type="ARBA" id="ARBA00004418"/>
    </source>
</evidence>
<dbReference type="Gene3D" id="3.40.190.10">
    <property type="entry name" value="Periplasmic binding protein-like II"/>
    <property type="match status" value="1"/>
</dbReference>
<protein>
    <submittedName>
        <fullName evidence="5">ABC transporter substrate-binding protein</fullName>
    </submittedName>
</protein>
<comment type="similarity">
    <text evidence="2">Belongs to the bacterial solute-binding protein 5 family.</text>
</comment>
<dbReference type="InterPro" id="IPR006311">
    <property type="entry name" value="TAT_signal"/>
</dbReference>
<evidence type="ECO:0000259" key="4">
    <source>
        <dbReference type="Pfam" id="PF00496"/>
    </source>
</evidence>
<evidence type="ECO:0000313" key="6">
    <source>
        <dbReference type="Proteomes" id="UP001623232"/>
    </source>
</evidence>
<dbReference type="EMBL" id="CP123584">
    <property type="protein sequence ID" value="WZK89261.1"/>
    <property type="molecule type" value="Genomic_DNA"/>
</dbReference>
<comment type="subcellular location">
    <subcellularLocation>
        <location evidence="1">Periplasm</location>
    </subcellularLocation>
</comment>
<dbReference type="PANTHER" id="PTHR30290">
    <property type="entry name" value="PERIPLASMIC BINDING COMPONENT OF ABC TRANSPORTER"/>
    <property type="match status" value="1"/>
</dbReference>
<sequence length="280" mass="30051">MTRIDRRALFTSGAAAALLAATGTSVTAAPRRGGVLRLAVPRDGKMLESVARGAVYDTLTEIGPDGVLKGELATSWRSSPDARVWHFQLRDEVPFHDGAVLNAEDVAASLRAHDFPDGCLGIKVIGTTQLQLELVKPNSDLPYLLADPKLIIARAGQIGAPLNAAIGTGVYQVSQAQEGRHFSAIRLAQHFKDGQAGWVDRVEVITIPDASVRAEALRDGYVDIAALPEPKGLLHRGEFTYHPSAHDMALATHAGVGLPRRIGARAPMDDGRIVQRWWVA</sequence>
<dbReference type="Proteomes" id="UP001623232">
    <property type="component" value="Chromosome"/>
</dbReference>
<organism evidence="5 6">
    <name type="scientific">Aliisedimentitalea scapharcae</name>
    <dbReference type="NCBI Taxonomy" id="1524259"/>
    <lineage>
        <taxon>Bacteria</taxon>
        <taxon>Pseudomonadati</taxon>
        <taxon>Pseudomonadota</taxon>
        <taxon>Alphaproteobacteria</taxon>
        <taxon>Rhodobacterales</taxon>
        <taxon>Roseobacteraceae</taxon>
        <taxon>Aliisedimentitalea</taxon>
    </lineage>
</organism>
<proteinExistence type="inferred from homology"/>
<feature type="signal peptide" evidence="3">
    <location>
        <begin position="1"/>
        <end position="28"/>
    </location>
</feature>
<dbReference type="Pfam" id="PF00496">
    <property type="entry name" value="SBP_bac_5"/>
    <property type="match status" value="1"/>
</dbReference>
<evidence type="ECO:0000313" key="5">
    <source>
        <dbReference type="EMBL" id="WZK89261.1"/>
    </source>
</evidence>
<reference evidence="5 6" key="1">
    <citation type="submission" date="2023-04" db="EMBL/GenBank/DDBJ databases">
        <title>Complete genome sequence of Alisedimentitalea scapharcae.</title>
        <authorList>
            <person name="Rong J.-C."/>
            <person name="Yi M.-L."/>
            <person name="Zhao Q."/>
        </authorList>
    </citation>
    <scope>NUCLEOTIDE SEQUENCE [LARGE SCALE GENOMIC DNA]</scope>
    <source>
        <strain evidence="5 6">KCTC 42119</strain>
    </source>
</reference>
<dbReference type="InterPro" id="IPR039424">
    <property type="entry name" value="SBP_5"/>
</dbReference>
<keyword evidence="3" id="KW-0732">Signal</keyword>
<dbReference type="InterPro" id="IPR000914">
    <property type="entry name" value="SBP_5_dom"/>
</dbReference>
<feature type="domain" description="Solute-binding protein family 5" evidence="4">
    <location>
        <begin position="69"/>
        <end position="231"/>
    </location>
</feature>
<name>A0ABZ2XT51_9RHOB</name>
<gene>
    <name evidence="5" type="ORF">QEZ52_01535</name>
</gene>
<feature type="chain" id="PRO_5045585550" evidence="3">
    <location>
        <begin position="29"/>
        <end position="280"/>
    </location>
</feature>
<dbReference type="RefSeq" id="WP_406647367.1">
    <property type="nucleotide sequence ID" value="NZ_CP123584.1"/>
</dbReference>
<accession>A0ABZ2XT51</accession>
<evidence type="ECO:0000256" key="3">
    <source>
        <dbReference type="SAM" id="SignalP"/>
    </source>
</evidence>